<keyword evidence="6" id="KW-1185">Reference proteome</keyword>
<evidence type="ECO:0000313" key="6">
    <source>
        <dbReference type="Proteomes" id="UP000184550"/>
    </source>
</evidence>
<protein>
    <submittedName>
        <fullName evidence="5">Glycosyl transferase family 2</fullName>
    </submittedName>
</protein>
<keyword evidence="1" id="KW-0677">Repeat</keyword>
<keyword evidence="5" id="KW-0808">Transferase</keyword>
<feature type="repeat" description="TPR" evidence="3">
    <location>
        <begin position="147"/>
        <end position="180"/>
    </location>
</feature>
<feature type="repeat" description="TPR" evidence="3">
    <location>
        <begin position="402"/>
        <end position="435"/>
    </location>
</feature>
<dbReference type="SMART" id="SM00671">
    <property type="entry name" value="SEL1"/>
    <property type="match status" value="4"/>
</dbReference>
<dbReference type="InterPro" id="IPR029044">
    <property type="entry name" value="Nucleotide-diphossugar_trans"/>
</dbReference>
<dbReference type="Pfam" id="PF00535">
    <property type="entry name" value="Glycos_transf_2"/>
    <property type="match status" value="2"/>
</dbReference>
<proteinExistence type="predicted"/>
<dbReference type="SMART" id="SM00028">
    <property type="entry name" value="TPR"/>
    <property type="match status" value="16"/>
</dbReference>
<feature type="repeat" description="TPR" evidence="3">
    <location>
        <begin position="470"/>
        <end position="503"/>
    </location>
</feature>
<evidence type="ECO:0000259" key="4">
    <source>
        <dbReference type="Pfam" id="PF00535"/>
    </source>
</evidence>
<dbReference type="RefSeq" id="WP_083622021.1">
    <property type="nucleotide sequence ID" value="NZ_LR734870.1"/>
</dbReference>
<evidence type="ECO:0000256" key="1">
    <source>
        <dbReference type="ARBA" id="ARBA00022737"/>
    </source>
</evidence>
<gene>
    <name evidence="5" type="ORF">PL8927_610010</name>
</gene>
<dbReference type="InterPro" id="IPR001173">
    <property type="entry name" value="Glyco_trans_2-like"/>
</dbReference>
<dbReference type="SUPFAM" id="SSF53448">
    <property type="entry name" value="Nucleotide-diphospho-sugar transferases"/>
    <property type="match status" value="2"/>
</dbReference>
<evidence type="ECO:0000256" key="2">
    <source>
        <dbReference type="ARBA" id="ARBA00022803"/>
    </source>
</evidence>
<feature type="repeat" description="TPR" evidence="3">
    <location>
        <begin position="538"/>
        <end position="571"/>
    </location>
</feature>
<dbReference type="PANTHER" id="PTHR44858">
    <property type="entry name" value="TETRATRICOPEPTIDE REPEAT PROTEIN 6"/>
    <property type="match status" value="1"/>
</dbReference>
<dbReference type="CDD" id="cd04184">
    <property type="entry name" value="GT2_RfbC_Mx_like"/>
    <property type="match status" value="1"/>
</dbReference>
<feature type="domain" description="Glycosyltransferase 2-like" evidence="4">
    <location>
        <begin position="624"/>
        <end position="785"/>
    </location>
</feature>
<dbReference type="Gene3D" id="3.90.550.10">
    <property type="entry name" value="Spore Coat Polysaccharide Biosynthesis Protein SpsA, Chain A"/>
    <property type="match status" value="2"/>
</dbReference>
<evidence type="ECO:0000256" key="3">
    <source>
        <dbReference type="PROSITE-ProRule" id="PRU00339"/>
    </source>
</evidence>
<dbReference type="Pfam" id="PF13432">
    <property type="entry name" value="TPR_16"/>
    <property type="match status" value="1"/>
</dbReference>
<dbReference type="Pfam" id="PF13414">
    <property type="entry name" value="TPR_11"/>
    <property type="match status" value="4"/>
</dbReference>
<dbReference type="AlphaFoldDB" id="A0A7Z9E023"/>
<comment type="caution">
    <text evidence="5">The sequence shown here is derived from an EMBL/GenBank/DDBJ whole genome shotgun (WGS) entry which is preliminary data.</text>
</comment>
<feature type="repeat" description="TPR" evidence="3">
    <location>
        <begin position="113"/>
        <end position="146"/>
    </location>
</feature>
<accession>A0A7Z9E023</accession>
<dbReference type="GO" id="GO:0016740">
    <property type="term" value="F:transferase activity"/>
    <property type="evidence" value="ECO:0007669"/>
    <property type="project" value="UniProtKB-KW"/>
</dbReference>
<dbReference type="InterPro" id="IPR011990">
    <property type="entry name" value="TPR-like_helical_dom_sf"/>
</dbReference>
<dbReference type="Gene3D" id="1.25.40.10">
    <property type="entry name" value="Tetratricopeptide repeat domain"/>
    <property type="match status" value="3"/>
</dbReference>
<dbReference type="Pfam" id="PF13424">
    <property type="entry name" value="TPR_12"/>
    <property type="match status" value="2"/>
</dbReference>
<feature type="domain" description="Glycosyltransferase 2-like" evidence="4">
    <location>
        <begin position="881"/>
        <end position="1061"/>
    </location>
</feature>
<dbReference type="InterPro" id="IPR050498">
    <property type="entry name" value="Ycf3"/>
</dbReference>
<feature type="repeat" description="TPR" evidence="3">
    <location>
        <begin position="249"/>
        <end position="282"/>
    </location>
</feature>
<keyword evidence="2 3" id="KW-0802">TPR repeat</keyword>
<dbReference type="PROSITE" id="PS50005">
    <property type="entry name" value="TPR"/>
    <property type="match status" value="13"/>
</dbReference>
<dbReference type="EMBL" id="CZCU02000137">
    <property type="protein sequence ID" value="VXD18753.1"/>
    <property type="molecule type" value="Genomic_DNA"/>
</dbReference>
<dbReference type="InterPro" id="IPR006597">
    <property type="entry name" value="Sel1-like"/>
</dbReference>
<dbReference type="CDD" id="cd04186">
    <property type="entry name" value="GT_2_like_c"/>
    <property type="match status" value="1"/>
</dbReference>
<organism evidence="5 6">
    <name type="scientific">Planktothrix serta PCC 8927</name>
    <dbReference type="NCBI Taxonomy" id="671068"/>
    <lineage>
        <taxon>Bacteria</taxon>
        <taxon>Bacillati</taxon>
        <taxon>Cyanobacteriota</taxon>
        <taxon>Cyanophyceae</taxon>
        <taxon>Oscillatoriophycideae</taxon>
        <taxon>Oscillatoriales</taxon>
        <taxon>Microcoleaceae</taxon>
        <taxon>Planktothrix</taxon>
    </lineage>
</organism>
<feature type="repeat" description="TPR" evidence="3">
    <location>
        <begin position="215"/>
        <end position="248"/>
    </location>
</feature>
<dbReference type="OrthoDB" id="9179784at2"/>
<feature type="repeat" description="TPR" evidence="3">
    <location>
        <begin position="45"/>
        <end position="78"/>
    </location>
</feature>
<dbReference type="PROSITE" id="PS50293">
    <property type="entry name" value="TPR_REGION"/>
    <property type="match status" value="8"/>
</dbReference>
<feature type="repeat" description="TPR" evidence="3">
    <location>
        <begin position="436"/>
        <end position="469"/>
    </location>
</feature>
<sequence length="1155" mass="131559">MLSKSNTLKTATNLLEEANQLKQSGQLQAAIMAYRQAAQLNPKFHWIYHNLGEALAENNQLLEAIQAFQRAIELNSDSAWSQYQLAEVLLKLGNLPDAIKVFKKAIDINPNATEFYNSLGKALFKKGELDQAISYYQKALELNSEDAIAYQYLGEALAQRGQLDEAIDYCRKAIDLNPNLGDAYQILGKVLVQKGLFNEALNILLEAQEFNPKSPEIYHVLGDIYVYFKQWNQAIDAYSQAIQIKPNTAIFYHGLGNVFAQLNQWEDAVSAYSQAIVLNPESADCHQSFAEVLAKLERWDAAIVSYSKALELNPNLTDIYSRLADALKDRGTPADLEKANQYYKKSIESNSGDIEAYQTLLKSQPDNLDLCWEYANLLWSKNQREQALIYYKKVKDAEPQDFELLLKLGEAFVRMSEFEDAIAIYNKALEINPNSSDIYHHLGEPLEKIGEMEAAAKSYQKAIELNPDFFGSYHNLGDIRQRQKKFEQAVLSYKKAIELNPSFYWSYHNLADTLEKQGNAEEAIATYRKCLEINPHFGWSHCNLATALAKQGKIEDSLHHYRRASELDPALGIDFNGLKKALLDQILVEDYMYKLWRDKNFPRAADLIKMAETMELFSYKPVFSVIMPVYNTPEEFLRDAIESVINQIYPYWEFCIADDASPSPHVKKILEEYKAKDSRIKVIYRTKNGHISESSNSALELATGEFITLLDHDDLITPDGLYEVALLLNRNPDLDMIYSDEDKISPNGNLVNPYFKPEWCPESFLSRMYTCHLGTYRRSIIEEIGGFRIGYEGAQDYDLVLRFTEKTQKIAHISKVLYHWRMHSGSTAGGSEAKPYAYIASEKAIQDALNRRGECGIVTGVPGFLGHHLVRYEITDYKKVSIIIPTRDLGEVLDRCLESIFTLTTYPNYEVIIIDNGSVQDYTFKVFSKWSSQEPSRFKCYRLDIPFNFSTINNYGVSQATGDYLLFLNNDTEVINPDWMNAMVEQVQRPQIGAVGVLLLFPDNTIQHAGVVMGLGGVAGHGYYAMSSDIPGYFGNVIGFNNVSAVTGACLMCRREVFEQIGGFDEQLTVAYNDVDLCLKMLDQGYRNLYLPHVTLYHHESKSRGYEDTPEKKERLKRESNIIEGRWQKYIDNDPCYSPHLTRVCQNFSIKVQDN</sequence>
<dbReference type="Proteomes" id="UP000184550">
    <property type="component" value="Unassembled WGS sequence"/>
</dbReference>
<dbReference type="SUPFAM" id="SSF48452">
    <property type="entry name" value="TPR-like"/>
    <property type="match status" value="3"/>
</dbReference>
<reference evidence="5" key="1">
    <citation type="submission" date="2019-10" db="EMBL/GenBank/DDBJ databases">
        <authorList>
            <consortium name="Genoscope - CEA"/>
            <person name="William W."/>
        </authorList>
    </citation>
    <scope>NUCLEOTIDE SEQUENCE [LARGE SCALE GENOMIC DNA]</scope>
    <source>
        <strain evidence="5">BBR_PRJEB10992</strain>
    </source>
</reference>
<evidence type="ECO:0000313" key="5">
    <source>
        <dbReference type="EMBL" id="VXD18753.1"/>
    </source>
</evidence>
<dbReference type="PANTHER" id="PTHR44858:SF17">
    <property type="match status" value="1"/>
</dbReference>
<feature type="repeat" description="TPR" evidence="3">
    <location>
        <begin position="283"/>
        <end position="316"/>
    </location>
</feature>
<name>A0A7Z9E023_9CYAN</name>
<dbReference type="InterPro" id="IPR019734">
    <property type="entry name" value="TPR_rpt"/>
</dbReference>
<feature type="repeat" description="TPR" evidence="3">
    <location>
        <begin position="504"/>
        <end position="537"/>
    </location>
</feature>
<dbReference type="Pfam" id="PF13181">
    <property type="entry name" value="TPR_8"/>
    <property type="match status" value="2"/>
</dbReference>
<feature type="repeat" description="TPR" evidence="3">
    <location>
        <begin position="79"/>
        <end position="112"/>
    </location>
</feature>
<feature type="repeat" description="TPR" evidence="3">
    <location>
        <begin position="181"/>
        <end position="214"/>
    </location>
</feature>